<accession>A0AAW0CIL1</accession>
<protein>
    <submittedName>
        <fullName evidence="1">Uncharacterized protein</fullName>
    </submittedName>
</protein>
<organism evidence="1 2">
    <name type="scientific">Paramarasmius palmivorus</name>
    <dbReference type="NCBI Taxonomy" id="297713"/>
    <lineage>
        <taxon>Eukaryota</taxon>
        <taxon>Fungi</taxon>
        <taxon>Dikarya</taxon>
        <taxon>Basidiomycota</taxon>
        <taxon>Agaricomycotina</taxon>
        <taxon>Agaricomycetes</taxon>
        <taxon>Agaricomycetidae</taxon>
        <taxon>Agaricales</taxon>
        <taxon>Marasmiineae</taxon>
        <taxon>Marasmiaceae</taxon>
        <taxon>Paramarasmius</taxon>
    </lineage>
</organism>
<sequence length="228" mass="25324">MDSSFSASDVHMHNAETFLVNQRLSVVAVQSLSGGATPRNYGNTDIPNISHRSQNRMFHGNFQDPLAITPPPPPMANISASDSITSNISLTPPATTPTPQSSISLCDDRGRFVAWVACFDQLNIQYAPPTHQHKTFDTILAVLLSLRKPPPFENSTFYDHLSLQLTFDDTGKEIESYGITWAAIAHEWANMRAMPKSESDLKGNCRSAFVRVFEQGEDYSVVRLIKRL</sequence>
<dbReference type="EMBL" id="JAYKXP010000041">
    <property type="protein sequence ID" value="KAK7038923.1"/>
    <property type="molecule type" value="Genomic_DNA"/>
</dbReference>
<reference evidence="1 2" key="1">
    <citation type="submission" date="2024-01" db="EMBL/GenBank/DDBJ databases">
        <title>A draft genome for a cacao thread blight-causing isolate of Paramarasmius palmivorus.</title>
        <authorList>
            <person name="Baruah I.K."/>
            <person name="Bukari Y."/>
            <person name="Amoako-Attah I."/>
            <person name="Meinhardt L.W."/>
            <person name="Bailey B.A."/>
            <person name="Cohen S.P."/>
        </authorList>
    </citation>
    <scope>NUCLEOTIDE SEQUENCE [LARGE SCALE GENOMIC DNA]</scope>
    <source>
        <strain evidence="1 2">GH-12</strain>
    </source>
</reference>
<dbReference type="AlphaFoldDB" id="A0AAW0CIL1"/>
<comment type="caution">
    <text evidence="1">The sequence shown here is derived from an EMBL/GenBank/DDBJ whole genome shotgun (WGS) entry which is preliminary data.</text>
</comment>
<dbReference type="Proteomes" id="UP001383192">
    <property type="component" value="Unassembled WGS sequence"/>
</dbReference>
<keyword evidence="2" id="KW-1185">Reference proteome</keyword>
<evidence type="ECO:0000313" key="2">
    <source>
        <dbReference type="Proteomes" id="UP001383192"/>
    </source>
</evidence>
<proteinExistence type="predicted"/>
<name>A0AAW0CIL1_9AGAR</name>
<evidence type="ECO:0000313" key="1">
    <source>
        <dbReference type="EMBL" id="KAK7038923.1"/>
    </source>
</evidence>
<gene>
    <name evidence="1" type="ORF">VNI00_010314</name>
</gene>